<evidence type="ECO:0000259" key="5">
    <source>
        <dbReference type="PROSITE" id="PS50104"/>
    </source>
</evidence>
<dbReference type="SUPFAM" id="SSF52200">
    <property type="entry name" value="Toll/Interleukin receptor TIR domain"/>
    <property type="match status" value="1"/>
</dbReference>
<reference evidence="6 7" key="1">
    <citation type="submission" date="2024-11" db="EMBL/GenBank/DDBJ databases">
        <title>Chromosome-level genome assembly of Eucalyptus globulus Labill. provides insights into its genome evolution.</title>
        <authorList>
            <person name="Li X."/>
        </authorList>
    </citation>
    <scope>NUCLEOTIDE SEQUENCE [LARGE SCALE GENOMIC DNA]</scope>
    <source>
        <strain evidence="6">CL2024</strain>
        <tissue evidence="6">Fresh tender leaves</tissue>
    </source>
</reference>
<organism evidence="6 7">
    <name type="scientific">Eucalyptus globulus</name>
    <name type="common">Tasmanian blue gum</name>
    <dbReference type="NCBI Taxonomy" id="34317"/>
    <lineage>
        <taxon>Eukaryota</taxon>
        <taxon>Viridiplantae</taxon>
        <taxon>Streptophyta</taxon>
        <taxon>Embryophyta</taxon>
        <taxon>Tracheophyta</taxon>
        <taxon>Spermatophyta</taxon>
        <taxon>Magnoliopsida</taxon>
        <taxon>eudicotyledons</taxon>
        <taxon>Gunneridae</taxon>
        <taxon>Pentapetalae</taxon>
        <taxon>rosids</taxon>
        <taxon>malvids</taxon>
        <taxon>Myrtales</taxon>
        <taxon>Myrtaceae</taxon>
        <taxon>Myrtoideae</taxon>
        <taxon>Eucalypteae</taxon>
        <taxon>Eucalyptus</taxon>
    </lineage>
</organism>
<dbReference type="PANTHER" id="PTHR11017:SF570">
    <property type="entry name" value="DISEASE RESISTANCE PROTEIN (TIR-NBS CLASS)-RELATED"/>
    <property type="match status" value="1"/>
</dbReference>
<dbReference type="InterPro" id="IPR058192">
    <property type="entry name" value="WHD_ROQ1-like"/>
</dbReference>
<dbReference type="PANTHER" id="PTHR11017">
    <property type="entry name" value="LEUCINE-RICH REPEAT-CONTAINING PROTEIN"/>
    <property type="match status" value="1"/>
</dbReference>
<evidence type="ECO:0000256" key="1">
    <source>
        <dbReference type="ARBA" id="ARBA00022614"/>
    </source>
</evidence>
<dbReference type="Gene3D" id="3.40.50.10140">
    <property type="entry name" value="Toll/interleukin-1 receptor homology (TIR) domain"/>
    <property type="match status" value="1"/>
</dbReference>
<dbReference type="FunFam" id="3.40.50.10140:FF:000007">
    <property type="entry name" value="Disease resistance protein (TIR-NBS-LRR class)"/>
    <property type="match status" value="1"/>
</dbReference>
<dbReference type="EMBL" id="JBJKBG010000011">
    <property type="protein sequence ID" value="KAL3717514.1"/>
    <property type="molecule type" value="Genomic_DNA"/>
</dbReference>
<dbReference type="Gene3D" id="1.10.8.430">
    <property type="entry name" value="Helical domain of apoptotic protease-activating factors"/>
    <property type="match status" value="1"/>
</dbReference>
<keyword evidence="4" id="KW-0520">NAD</keyword>
<dbReference type="GO" id="GO:0006952">
    <property type="term" value="P:defense response"/>
    <property type="evidence" value="ECO:0007669"/>
    <property type="project" value="UniProtKB-KW"/>
</dbReference>
<dbReference type="SMART" id="SM00369">
    <property type="entry name" value="LRR_TYP"/>
    <property type="match status" value="3"/>
</dbReference>
<comment type="caution">
    <text evidence="6">The sequence shown here is derived from an EMBL/GenBank/DDBJ whole genome shotgun (WGS) entry which is preliminary data.</text>
</comment>
<evidence type="ECO:0000256" key="3">
    <source>
        <dbReference type="ARBA" id="ARBA00022821"/>
    </source>
</evidence>
<evidence type="ECO:0000313" key="6">
    <source>
        <dbReference type="EMBL" id="KAL3717514.1"/>
    </source>
</evidence>
<dbReference type="InterPro" id="IPR042197">
    <property type="entry name" value="Apaf_helical"/>
</dbReference>
<dbReference type="InterPro" id="IPR044974">
    <property type="entry name" value="Disease_R_plants"/>
</dbReference>
<dbReference type="PRINTS" id="PR00364">
    <property type="entry name" value="DISEASERSIST"/>
</dbReference>
<dbReference type="InterPro" id="IPR055414">
    <property type="entry name" value="LRR_R13L4/SHOC2-like"/>
</dbReference>
<dbReference type="Gene3D" id="3.40.50.300">
    <property type="entry name" value="P-loop containing nucleotide triphosphate hydrolases"/>
    <property type="match status" value="1"/>
</dbReference>
<name>A0ABD3IU64_EUCGL</name>
<dbReference type="InterPro" id="IPR035897">
    <property type="entry name" value="Toll_tir_struct_dom_sf"/>
</dbReference>
<keyword evidence="3" id="KW-0611">Plant defense</keyword>
<keyword evidence="1" id="KW-0433">Leucine-rich repeat</keyword>
<dbReference type="Pfam" id="PF23598">
    <property type="entry name" value="LRR_14"/>
    <property type="match status" value="1"/>
</dbReference>
<dbReference type="InterPro" id="IPR000157">
    <property type="entry name" value="TIR_dom"/>
</dbReference>
<evidence type="ECO:0000256" key="2">
    <source>
        <dbReference type="ARBA" id="ARBA00022737"/>
    </source>
</evidence>
<feature type="domain" description="TIR" evidence="5">
    <location>
        <begin position="25"/>
        <end position="194"/>
    </location>
</feature>
<dbReference type="Proteomes" id="UP001634007">
    <property type="component" value="Unassembled WGS sequence"/>
</dbReference>
<gene>
    <name evidence="6" type="ORF">ACJRO7_009016</name>
</gene>
<dbReference type="InterPro" id="IPR003591">
    <property type="entry name" value="Leu-rich_rpt_typical-subtyp"/>
</dbReference>
<dbReference type="Pfam" id="PF00931">
    <property type="entry name" value="NB-ARC"/>
    <property type="match status" value="1"/>
</dbReference>
<evidence type="ECO:0000256" key="4">
    <source>
        <dbReference type="ARBA" id="ARBA00023027"/>
    </source>
</evidence>
<dbReference type="Gene3D" id="3.80.10.10">
    <property type="entry name" value="Ribonuclease Inhibitor"/>
    <property type="match status" value="4"/>
</dbReference>
<dbReference type="SUPFAM" id="SSF52540">
    <property type="entry name" value="P-loop containing nucleoside triphosphate hydrolases"/>
    <property type="match status" value="1"/>
</dbReference>
<accession>A0ABD3IU64</accession>
<dbReference type="SMART" id="SM00255">
    <property type="entry name" value="TIR"/>
    <property type="match status" value="1"/>
</dbReference>
<dbReference type="GO" id="GO:0051707">
    <property type="term" value="P:response to other organism"/>
    <property type="evidence" value="ECO:0007669"/>
    <property type="project" value="UniProtKB-ARBA"/>
</dbReference>
<dbReference type="InterPro" id="IPR027417">
    <property type="entry name" value="P-loop_NTPase"/>
</dbReference>
<protein>
    <recommendedName>
        <fullName evidence="5">TIR domain-containing protein</fullName>
    </recommendedName>
</protein>
<sequence length="1169" mass="131879">MSSNRRRSQARIANISAHVAPTSGNKYEVFLSFRGPDVRRTFADYLYESLVGAGINVFRDTEELPVGGNIGPQIERAIDDSRIHVPIFSEGYASSAWCLQELARMAKCRRESARREIVPIFYSVSPSDVRLRTGSYGQALLKHEKRYGKETVREWREALIEVGNLSGLDARAAALGKLIKDLVQKFSIELKKRQKVLPDYLVGFDDRVKDVMQMLDCGSPDVRVLVVHGMGGVGKTTLAKAVFNEISPLFDGCSFLSDARETSRNGGIIRLQNQLLSHILKWSKDVNDVDDGVNMIRQKFCKMSVLIVLDGVDDREQLMELTGSRVQLGPGSRIIVTTRNKGLLATEEYYYAYEMTELNPWHALLLFRDHAFGENVPEEDFKTLSSEIVATIGGIPLALEASGSFLRGKDLKIWLETLERLREVPDGSVQKMLRISYEALSLREKQIYLDIACFFNGLESTSAAYLWKDCGYFPERGLATLTDMSLLKIDHDNILRMHDLIRDLGREIVREEHYLNAGSQSRLWESEECLRVLCEPIDYGRKSNVQSLRLQFPKVQTLTSQQFSALPKLRSLHVEGANFAGDYKNVFRELRWLSWDRCPADFDATNFSPSNLVVLKLSNSELMDDWPGWHQIMISYKLKFVELRKCSHLTKLPNLSALLNLERLTILDCQNLVEIDGSIGKLVHLNYLEINTCKPLRDLPEEAGFLKALKVLIVRGTMLGPVGSYLPQSIGNLESLTRLEMQSVGISELPHSIGELKILESLLLSRCYELIKIPVSIGGLDSLLELDLSYTKVTELPHSIGNLRKLKVIRMDHSEISKIPPTIGMVEKLEEFDAEKCVNLEGDIPSGMGSLSFLKILNLSHTHIRSVPTTINQLSHLQELRLEGCHELNRLPELPASLINLYVESRKLETVPNLSNLTNLVNLIVSDHFEESRSNPWDVDSIQTPNLKWVGRLSRLETLKLVHKSIVAPPTELASLPGLERLVLSCFDLQPLTQPLPPTLSTLKLINFNSLAESSRLSDLENLSSLELCKSWLIEIPLNRFGQLENLRELTVSNCIFLVRLSCLSGLKKVGVLRLLNCPKLVEFQGLVELESLESITIGHCSSLIRLPNLLKSKKLRTMEFRFCRSLVSWPSLSLVSLQDCHLVVEGCNKLSNHNGPCCLYKDKRQSRL</sequence>
<dbReference type="AlphaFoldDB" id="A0ABD3IU64"/>
<dbReference type="InterPro" id="IPR002182">
    <property type="entry name" value="NB-ARC"/>
</dbReference>
<dbReference type="SUPFAM" id="SSF52058">
    <property type="entry name" value="L domain-like"/>
    <property type="match status" value="2"/>
</dbReference>
<dbReference type="Pfam" id="PF01582">
    <property type="entry name" value="TIR"/>
    <property type="match status" value="1"/>
</dbReference>
<keyword evidence="7" id="KW-1185">Reference proteome</keyword>
<dbReference type="PROSITE" id="PS50104">
    <property type="entry name" value="TIR"/>
    <property type="match status" value="1"/>
</dbReference>
<proteinExistence type="predicted"/>
<dbReference type="InterPro" id="IPR032675">
    <property type="entry name" value="LRR_dom_sf"/>
</dbReference>
<dbReference type="Pfam" id="PF23282">
    <property type="entry name" value="WHD_ROQ1"/>
    <property type="match status" value="1"/>
</dbReference>
<evidence type="ECO:0000313" key="7">
    <source>
        <dbReference type="Proteomes" id="UP001634007"/>
    </source>
</evidence>
<keyword evidence="2" id="KW-0677">Repeat</keyword>